<dbReference type="AlphaFoldDB" id="A0A506UJI1"/>
<dbReference type="PANTHER" id="PTHR28047">
    <property type="entry name" value="PROTEIN DCG1"/>
    <property type="match status" value="1"/>
</dbReference>
<sequence>MAVVAHSVHVRIISPITTLGFRSDAAVKSLETAGLTVSASQIAKGPASIESEYEGAMAAPETVRRIIEAEREGVDACVIDCMGDPGLKAAREAVSIPVLGPCNTGMHIAAMLGHKFSVITIVKRLIPQFENAAALAGLSSRMASARSVEIPVLDLEADMDRTRRILIDEAEKAVELDGAHAIIFGCTGLFGCAAAVRDGLLQRGIDVPVIDPIPTAVNIAAALVRSNLSQSARTYPLPPDKAMPGYDMPDLQLKAAE</sequence>
<evidence type="ECO:0000313" key="3">
    <source>
        <dbReference type="Proteomes" id="UP000318801"/>
    </source>
</evidence>
<dbReference type="InterPro" id="IPR053714">
    <property type="entry name" value="Iso_Racemase_Enz_sf"/>
</dbReference>
<keyword evidence="3" id="KW-1185">Reference proteome</keyword>
<dbReference type="OrthoDB" id="9791723at2"/>
<dbReference type="EMBL" id="VHLG01000001">
    <property type="protein sequence ID" value="TPW33452.1"/>
    <property type="molecule type" value="Genomic_DNA"/>
</dbReference>
<dbReference type="Gene3D" id="3.40.50.12500">
    <property type="match status" value="1"/>
</dbReference>
<dbReference type="InterPro" id="IPR052186">
    <property type="entry name" value="Hydantoin_racemase-like"/>
</dbReference>
<dbReference type="GO" id="GO:0047661">
    <property type="term" value="F:amino-acid racemase activity"/>
    <property type="evidence" value="ECO:0007669"/>
    <property type="project" value="InterPro"/>
</dbReference>
<protein>
    <submittedName>
        <fullName evidence="2">Hydrogenase expression protein HupH</fullName>
    </submittedName>
</protein>
<dbReference type="PANTHER" id="PTHR28047:SF5">
    <property type="entry name" value="PROTEIN DCG1"/>
    <property type="match status" value="1"/>
</dbReference>
<accession>A0A506UJI1</accession>
<dbReference type="Pfam" id="PF01177">
    <property type="entry name" value="Asp_Glu_race"/>
    <property type="match status" value="1"/>
</dbReference>
<dbReference type="InterPro" id="IPR015942">
    <property type="entry name" value="Asp/Glu/hydantoin_racemase"/>
</dbReference>
<dbReference type="Proteomes" id="UP000318801">
    <property type="component" value="Unassembled WGS sequence"/>
</dbReference>
<name>A0A506UJI1_9HYPH</name>
<gene>
    <name evidence="2" type="ORF">FJU08_02525</name>
</gene>
<proteinExistence type="inferred from homology"/>
<reference evidence="2 3" key="1">
    <citation type="submission" date="2019-06" db="EMBL/GenBank/DDBJ databases">
        <authorList>
            <person name="Li M."/>
        </authorList>
    </citation>
    <scope>NUCLEOTIDE SEQUENCE [LARGE SCALE GENOMIC DNA]</scope>
    <source>
        <strain evidence="2 3">BGMRC2036</strain>
    </source>
</reference>
<evidence type="ECO:0000313" key="2">
    <source>
        <dbReference type="EMBL" id="TPW33452.1"/>
    </source>
</evidence>
<organism evidence="2 3">
    <name type="scientific">Martelella alba</name>
    <dbReference type="NCBI Taxonomy" id="2590451"/>
    <lineage>
        <taxon>Bacteria</taxon>
        <taxon>Pseudomonadati</taxon>
        <taxon>Pseudomonadota</taxon>
        <taxon>Alphaproteobacteria</taxon>
        <taxon>Hyphomicrobiales</taxon>
        <taxon>Aurantimonadaceae</taxon>
        <taxon>Martelella</taxon>
    </lineage>
</organism>
<comment type="similarity">
    <text evidence="1">Belongs to the HyuE racemase family.</text>
</comment>
<comment type="caution">
    <text evidence="2">The sequence shown here is derived from an EMBL/GenBank/DDBJ whole genome shotgun (WGS) entry which is preliminary data.</text>
</comment>
<evidence type="ECO:0000256" key="1">
    <source>
        <dbReference type="ARBA" id="ARBA00038414"/>
    </source>
</evidence>